<keyword evidence="3" id="KW-1185">Reference proteome</keyword>
<evidence type="ECO:0000313" key="2">
    <source>
        <dbReference type="EMBL" id="NML44054.1"/>
    </source>
</evidence>
<comment type="caution">
    <text evidence="2">The sequence shown here is derived from an EMBL/GenBank/DDBJ whole genome shotgun (WGS) entry which is preliminary data.</text>
</comment>
<sequence length="67" mass="7463">MSRSWSIRRRELFTGFIEQDIMQRSLQRLLAVTSRTWNLPCAAFAMPAPASGSGAGRPRLGSALQRV</sequence>
<organism evidence="2 3">
    <name type="scientific">Ramlibacter agri</name>
    <dbReference type="NCBI Taxonomy" id="2728837"/>
    <lineage>
        <taxon>Bacteria</taxon>
        <taxon>Pseudomonadati</taxon>
        <taxon>Pseudomonadota</taxon>
        <taxon>Betaproteobacteria</taxon>
        <taxon>Burkholderiales</taxon>
        <taxon>Comamonadaceae</taxon>
        <taxon>Ramlibacter</taxon>
    </lineage>
</organism>
<name>A0A848H0F4_9BURK</name>
<evidence type="ECO:0000256" key="1">
    <source>
        <dbReference type="SAM" id="MobiDB-lite"/>
    </source>
</evidence>
<reference evidence="2 3" key="1">
    <citation type="submission" date="2020-04" db="EMBL/GenBank/DDBJ databases">
        <title>Ramlibacter sp. G-1-2-2 isolated from soil.</title>
        <authorList>
            <person name="Dahal R.H."/>
        </authorList>
    </citation>
    <scope>NUCLEOTIDE SEQUENCE [LARGE SCALE GENOMIC DNA]</scope>
    <source>
        <strain evidence="2 3">G-1-2-2</strain>
    </source>
</reference>
<dbReference type="Proteomes" id="UP000541185">
    <property type="component" value="Unassembled WGS sequence"/>
</dbReference>
<accession>A0A848H0F4</accession>
<dbReference type="AlphaFoldDB" id="A0A848H0F4"/>
<protein>
    <submittedName>
        <fullName evidence="2">Uncharacterized protein</fullName>
    </submittedName>
</protein>
<dbReference type="RefSeq" id="WP_169418219.1">
    <property type="nucleotide sequence ID" value="NZ_JABBFX010000001.1"/>
</dbReference>
<feature type="region of interest" description="Disordered" evidence="1">
    <location>
        <begin position="48"/>
        <end position="67"/>
    </location>
</feature>
<gene>
    <name evidence="2" type="ORF">HHL11_09865</name>
</gene>
<feature type="compositionally biased region" description="Low complexity" evidence="1">
    <location>
        <begin position="48"/>
        <end position="59"/>
    </location>
</feature>
<dbReference type="EMBL" id="JABBFX010000001">
    <property type="protein sequence ID" value="NML44054.1"/>
    <property type="molecule type" value="Genomic_DNA"/>
</dbReference>
<evidence type="ECO:0000313" key="3">
    <source>
        <dbReference type="Proteomes" id="UP000541185"/>
    </source>
</evidence>
<proteinExistence type="predicted"/>